<keyword evidence="4" id="KW-0812">Transmembrane</keyword>
<dbReference type="Pfam" id="PF13374">
    <property type="entry name" value="TPR_10"/>
    <property type="match status" value="1"/>
</dbReference>
<keyword evidence="4" id="KW-1133">Transmembrane helix</keyword>
<feature type="repeat" description="TPR" evidence="3">
    <location>
        <begin position="35"/>
        <end position="68"/>
    </location>
</feature>
<evidence type="ECO:0000313" key="6">
    <source>
        <dbReference type="Proteomes" id="UP000190367"/>
    </source>
</evidence>
<dbReference type="InterPro" id="IPR013105">
    <property type="entry name" value="TPR_2"/>
</dbReference>
<feature type="transmembrane region" description="Helical" evidence="4">
    <location>
        <begin position="326"/>
        <end position="345"/>
    </location>
</feature>
<evidence type="ECO:0000256" key="2">
    <source>
        <dbReference type="ARBA" id="ARBA00022803"/>
    </source>
</evidence>
<feature type="repeat" description="TPR" evidence="3">
    <location>
        <begin position="171"/>
        <end position="204"/>
    </location>
</feature>
<gene>
    <name evidence="5" type="ORF">SAMN04488128_102815</name>
</gene>
<dbReference type="Pfam" id="PF14559">
    <property type="entry name" value="TPR_19"/>
    <property type="match status" value="1"/>
</dbReference>
<feature type="transmembrane region" description="Helical" evidence="4">
    <location>
        <begin position="382"/>
        <end position="402"/>
    </location>
</feature>
<dbReference type="STRING" id="634771.SAMN04488128_102815"/>
<dbReference type="PANTHER" id="PTHR44943">
    <property type="entry name" value="CELLULOSE SYNTHASE OPERON PROTEIN C"/>
    <property type="match status" value="1"/>
</dbReference>
<proteinExistence type="predicted"/>
<dbReference type="PROSITE" id="PS50005">
    <property type="entry name" value="TPR"/>
    <property type="match status" value="2"/>
</dbReference>
<feature type="transmembrane region" description="Helical" evidence="4">
    <location>
        <begin position="237"/>
        <end position="255"/>
    </location>
</feature>
<accession>A0A1T4R3Z5</accession>
<evidence type="ECO:0000256" key="3">
    <source>
        <dbReference type="PROSITE-ProRule" id="PRU00339"/>
    </source>
</evidence>
<dbReference type="RefSeq" id="WP_078669324.1">
    <property type="nucleotide sequence ID" value="NZ_FUWZ01000002.1"/>
</dbReference>
<keyword evidence="2 3" id="KW-0802">TPR repeat</keyword>
<feature type="transmembrane region" description="Helical" evidence="4">
    <location>
        <begin position="303"/>
        <end position="320"/>
    </location>
</feature>
<evidence type="ECO:0000256" key="4">
    <source>
        <dbReference type="SAM" id="Phobius"/>
    </source>
</evidence>
<dbReference type="EMBL" id="FUWZ01000002">
    <property type="protein sequence ID" value="SKA10575.1"/>
    <property type="molecule type" value="Genomic_DNA"/>
</dbReference>
<dbReference type="AlphaFoldDB" id="A0A1T4R3Z5"/>
<dbReference type="InterPro" id="IPR011990">
    <property type="entry name" value="TPR-like_helical_dom_sf"/>
</dbReference>
<evidence type="ECO:0000313" key="5">
    <source>
        <dbReference type="EMBL" id="SKA10575.1"/>
    </source>
</evidence>
<keyword evidence="6" id="KW-1185">Reference proteome</keyword>
<dbReference type="Gene3D" id="1.25.40.10">
    <property type="entry name" value="Tetratricopeptide repeat domain"/>
    <property type="match status" value="1"/>
</dbReference>
<name>A0A1T4R3Z5_9BACT</name>
<feature type="transmembrane region" description="Helical" evidence="4">
    <location>
        <begin position="261"/>
        <end position="283"/>
    </location>
</feature>
<protein>
    <submittedName>
        <fullName evidence="5">Tetratricopeptide repeat-containing protein</fullName>
    </submittedName>
</protein>
<dbReference type="SUPFAM" id="SSF48452">
    <property type="entry name" value="TPR-like"/>
    <property type="match status" value="1"/>
</dbReference>
<dbReference type="Proteomes" id="UP000190367">
    <property type="component" value="Unassembled WGS sequence"/>
</dbReference>
<reference evidence="6" key="1">
    <citation type="submission" date="2017-02" db="EMBL/GenBank/DDBJ databases">
        <authorList>
            <person name="Varghese N."/>
            <person name="Submissions S."/>
        </authorList>
    </citation>
    <scope>NUCLEOTIDE SEQUENCE [LARGE SCALE GENOMIC DNA]</scope>
    <source>
        <strain evidence="6">DSM 22224</strain>
    </source>
</reference>
<dbReference type="PANTHER" id="PTHR44943:SF5">
    <property type="entry name" value="BLL7697 PROTEIN"/>
    <property type="match status" value="1"/>
</dbReference>
<keyword evidence="4" id="KW-0472">Membrane</keyword>
<evidence type="ECO:0000256" key="1">
    <source>
        <dbReference type="ARBA" id="ARBA00022737"/>
    </source>
</evidence>
<dbReference type="Pfam" id="PF07719">
    <property type="entry name" value="TPR_2"/>
    <property type="match status" value="1"/>
</dbReference>
<dbReference type="InterPro" id="IPR019734">
    <property type="entry name" value="TPR_rpt"/>
</dbReference>
<dbReference type="OrthoDB" id="1489995at2"/>
<keyword evidence="1" id="KW-0677">Repeat</keyword>
<dbReference type="InterPro" id="IPR051685">
    <property type="entry name" value="Ycf3/AcsC/BcsC/TPR_MFPF"/>
</dbReference>
<dbReference type="PROSITE" id="PS50293">
    <property type="entry name" value="TPR_REGION"/>
    <property type="match status" value="1"/>
</dbReference>
<organism evidence="5 6">
    <name type="scientific">Chitinophaga eiseniae</name>
    <dbReference type="NCBI Taxonomy" id="634771"/>
    <lineage>
        <taxon>Bacteria</taxon>
        <taxon>Pseudomonadati</taxon>
        <taxon>Bacteroidota</taxon>
        <taxon>Chitinophagia</taxon>
        <taxon>Chitinophagales</taxon>
        <taxon>Chitinophagaceae</taxon>
        <taxon>Chitinophaga</taxon>
    </lineage>
</organism>
<feature type="transmembrane region" description="Helical" evidence="4">
    <location>
        <begin position="357"/>
        <end position="376"/>
    </location>
</feature>
<sequence>MAVLIQRAQLLLQQGRYQDALTTLKQHLSTSANDIDALFLLAICYLEMGKTEEGEQVVNNALGFAPDDDRFLYLKARLALNKNQYSEALQAIGEAVAIHPYQADYFGMWSQILLFKKDYPGALQKAEEGLAIDPENLVCLNLRSNALFNLGKKEEAFSDLHEALEHNPENAYTHANLGWKWLEAGDHRKALEHFRESLKLDPNQQWAKNGMVQAMKARYWLYRQFLNYAFFMGRQKAGMQWLIIAGIFILTQIASKVFFPLYVLLALVALSTWLIAPVSNLFLRLNPYGRYALTPQQMKVSTMVGCLLAVALLAAAAYWLTAIPGLLSVAICSGVLLLPVSSMYTPASKKSRNIFRIYTLSLAVIGLVGIIFAFITNDYANIFVAIMLIGVFLYQLLANYIISREP</sequence>
<dbReference type="SMART" id="SM00028">
    <property type="entry name" value="TPR"/>
    <property type="match status" value="6"/>
</dbReference>